<comment type="caution">
    <text evidence="2">The sequence shown here is derived from an EMBL/GenBank/DDBJ whole genome shotgun (WGS) entry which is preliminary data.</text>
</comment>
<dbReference type="STRING" id="169679.CSACC_12280"/>
<dbReference type="RefSeq" id="WP_077864963.1">
    <property type="nucleotide sequence ID" value="NZ_LZYZ01000003.1"/>
</dbReference>
<dbReference type="Proteomes" id="UP000191154">
    <property type="component" value="Unassembled WGS sequence"/>
</dbReference>
<evidence type="ECO:0000313" key="2">
    <source>
        <dbReference type="EMBL" id="OOM13515.1"/>
    </source>
</evidence>
<organism evidence="2 3">
    <name type="scientific">Clostridium saccharobutylicum</name>
    <dbReference type="NCBI Taxonomy" id="169679"/>
    <lineage>
        <taxon>Bacteria</taxon>
        <taxon>Bacillati</taxon>
        <taxon>Bacillota</taxon>
        <taxon>Clostridia</taxon>
        <taxon>Eubacteriales</taxon>
        <taxon>Clostridiaceae</taxon>
        <taxon>Clostridium</taxon>
    </lineage>
</organism>
<dbReference type="SUPFAM" id="SSF53756">
    <property type="entry name" value="UDP-Glycosyltransferase/glycogen phosphorylase"/>
    <property type="match status" value="1"/>
</dbReference>
<dbReference type="AlphaFoldDB" id="A0A1S8NAK6"/>
<gene>
    <name evidence="2" type="ORF">CLOSAC_16010</name>
</gene>
<accession>A0A1S8NAK6</accession>
<dbReference type="Pfam" id="PF13439">
    <property type="entry name" value="Glyco_transf_4"/>
    <property type="match status" value="1"/>
</dbReference>
<evidence type="ECO:0000313" key="3">
    <source>
        <dbReference type="Proteomes" id="UP000191154"/>
    </source>
</evidence>
<sequence>MKILFIACYSPLINNSAAIETLQYLNKLSEIKGNEVHLLTVNFPKNSIYYDEALSCMMSEKIRLHLVDGGAVFKRLMPIKPVESKGNNENKSIKNKSGILRKVLRKVKNGLVIPDMYYGWAKKAAVYGKELIEREKIDVIFSMHEPPSSHLCAYYIKKQYKHIPWITYWSDPWLKDSTRQKSFILKKVLEKKMEKNIVNLADKFIFVTEANRDEYLKDYGELRDGTKKTFILNRGFDSKLYQRLVSEEAPKLIKQDKLNMIYTGEIFSKLRDIKPFIKALEEIKKEDRESYNLLNVLFFGNIDDIDGKKRLQNLEIARVSPRIPFDEALKYMLKGNALLLFGNKNSKQIPAKIYDYFGAKGRIFVIYGDKNDPIKKVVQDNKKCIVTENNTQEIKEKIYELIEMHKDKELECDPDFNYEWNSVVERLNNILEGCD</sequence>
<reference evidence="2 3" key="1">
    <citation type="submission" date="2016-05" db="EMBL/GenBank/DDBJ databases">
        <title>Microbial solvent formation.</title>
        <authorList>
            <person name="Poehlein A."/>
            <person name="Montoya Solano J.D."/>
            <person name="Flitsch S."/>
            <person name="Krabben P."/>
            <person name="Duerre P."/>
            <person name="Daniel R."/>
        </authorList>
    </citation>
    <scope>NUCLEOTIDE SEQUENCE [LARGE SCALE GENOMIC DNA]</scope>
    <source>
        <strain evidence="2 3">L1-8</strain>
    </source>
</reference>
<protein>
    <recommendedName>
        <fullName evidence="1">Glycosyltransferase subfamily 4-like N-terminal domain-containing protein</fullName>
    </recommendedName>
</protein>
<feature type="domain" description="Glycosyltransferase subfamily 4-like N-terminal" evidence="1">
    <location>
        <begin position="118"/>
        <end position="220"/>
    </location>
</feature>
<proteinExistence type="predicted"/>
<evidence type="ECO:0000259" key="1">
    <source>
        <dbReference type="Pfam" id="PF13439"/>
    </source>
</evidence>
<name>A0A1S8NAK6_CLOSA</name>
<dbReference type="Gene3D" id="3.40.50.2000">
    <property type="entry name" value="Glycogen Phosphorylase B"/>
    <property type="match status" value="1"/>
</dbReference>
<dbReference type="InterPro" id="IPR028098">
    <property type="entry name" value="Glyco_trans_4-like_N"/>
</dbReference>
<dbReference type="EMBL" id="LZYZ01000003">
    <property type="protein sequence ID" value="OOM13515.1"/>
    <property type="molecule type" value="Genomic_DNA"/>
</dbReference>